<protein>
    <submittedName>
        <fullName evidence="3">Phasin family protein</fullName>
    </submittedName>
</protein>
<sequence>MFPYSQSVTPAVRSHLDAQVSFLNDMSKSLFNSFQQLVALNIQLTQTLLEETAMTSQQMMTADRQTDLISAAASRAQPATEKLRAYQQHISRVAADAQVELARVTEQHVQETTRTARALADEVARVASEETERSMHKQQESMRKFSDPFMQQGAAWRGGNGSTEVRGSTSMQSGQNGSVQGGSAGSSQSDQGASMQGTGQGASATSAGQSSSGAATGKSGGAGKNA</sequence>
<dbReference type="Pfam" id="PF09361">
    <property type="entry name" value="Phasin_2"/>
    <property type="match status" value="1"/>
</dbReference>
<evidence type="ECO:0000313" key="4">
    <source>
        <dbReference type="Proteomes" id="UP000278085"/>
    </source>
</evidence>
<dbReference type="Proteomes" id="UP000278085">
    <property type="component" value="Unassembled WGS sequence"/>
</dbReference>
<evidence type="ECO:0000259" key="2">
    <source>
        <dbReference type="Pfam" id="PF09361"/>
    </source>
</evidence>
<accession>A0A430HK63</accession>
<name>A0A430HK63_9BURK</name>
<dbReference type="InterPro" id="IPR010127">
    <property type="entry name" value="Phasin_subfam-1"/>
</dbReference>
<dbReference type="NCBIfam" id="TIGR01841">
    <property type="entry name" value="phasin"/>
    <property type="match status" value="1"/>
</dbReference>
<keyword evidence="4" id="KW-1185">Reference proteome</keyword>
<feature type="compositionally biased region" description="Low complexity" evidence="1">
    <location>
        <begin position="185"/>
        <end position="217"/>
    </location>
</feature>
<gene>
    <name evidence="3" type="ORF">EJB06_16395</name>
</gene>
<feature type="region of interest" description="Disordered" evidence="1">
    <location>
        <begin position="152"/>
        <end position="226"/>
    </location>
</feature>
<dbReference type="AlphaFoldDB" id="A0A430HK63"/>
<dbReference type="RefSeq" id="WP_126075108.1">
    <property type="nucleotide sequence ID" value="NZ_CP051166.1"/>
</dbReference>
<proteinExistence type="predicted"/>
<evidence type="ECO:0000313" key="3">
    <source>
        <dbReference type="EMBL" id="RSZ57903.1"/>
    </source>
</evidence>
<dbReference type="OrthoDB" id="8777596at2"/>
<reference evidence="3 4" key="1">
    <citation type="submission" date="2018-12" db="EMBL/GenBank/DDBJ databases">
        <authorList>
            <person name="Yang E."/>
        </authorList>
    </citation>
    <scope>NUCLEOTIDE SEQUENCE [LARGE SCALE GENOMIC DNA]</scope>
    <source>
        <strain evidence="3 4">SOD</strain>
    </source>
</reference>
<organism evidence="3 4">
    <name type="scientific">Massilia atriviolacea</name>
    <dbReference type="NCBI Taxonomy" id="2495579"/>
    <lineage>
        <taxon>Bacteria</taxon>
        <taxon>Pseudomonadati</taxon>
        <taxon>Pseudomonadota</taxon>
        <taxon>Betaproteobacteria</taxon>
        <taxon>Burkholderiales</taxon>
        <taxon>Oxalobacteraceae</taxon>
        <taxon>Telluria group</taxon>
        <taxon>Massilia</taxon>
    </lineage>
</organism>
<feature type="domain" description="Phasin" evidence="2">
    <location>
        <begin position="17"/>
        <end position="109"/>
    </location>
</feature>
<evidence type="ECO:0000256" key="1">
    <source>
        <dbReference type="SAM" id="MobiDB-lite"/>
    </source>
</evidence>
<dbReference type="InterPro" id="IPR018968">
    <property type="entry name" value="Phasin"/>
</dbReference>
<dbReference type="EMBL" id="RXLQ01000008">
    <property type="protein sequence ID" value="RSZ57903.1"/>
    <property type="molecule type" value="Genomic_DNA"/>
</dbReference>
<comment type="caution">
    <text evidence="3">The sequence shown here is derived from an EMBL/GenBank/DDBJ whole genome shotgun (WGS) entry which is preliminary data.</text>
</comment>